<dbReference type="RefSeq" id="XP_040958438.1">
    <property type="nucleotide sequence ID" value="XM_041102504.1"/>
</dbReference>
<name>A0ABM3AUB6_GOSHI</name>
<sequence length="78" mass="8698">MDFSRESSNPNLNITFYPDNLDPVTEFELSDYLMLDGGVFEEDSSSQSIASSEKGLGGENARLKRGKRSWNRGIGLHL</sequence>
<reference evidence="1" key="1">
    <citation type="journal article" date="2020" name="Nat. Genet.">
        <title>Genomic diversifications of five Gossypium allopolyploid species and their impact on cotton improvement.</title>
        <authorList>
            <person name="Chen Z.J."/>
            <person name="Sreedasyam A."/>
            <person name="Ando A."/>
            <person name="Song Q."/>
            <person name="De Santiago L.M."/>
            <person name="Hulse-Kemp A.M."/>
            <person name="Ding M."/>
            <person name="Ye W."/>
            <person name="Kirkbride R.C."/>
            <person name="Jenkins J."/>
            <person name="Plott C."/>
            <person name="Lovell J."/>
            <person name="Lin Y.M."/>
            <person name="Vaughn R."/>
            <person name="Liu B."/>
            <person name="Simpson S."/>
            <person name="Scheffler B.E."/>
            <person name="Wen L."/>
            <person name="Saski C.A."/>
            <person name="Grover C.E."/>
            <person name="Hu G."/>
            <person name="Conover J.L."/>
            <person name="Carlson J.W."/>
            <person name="Shu S."/>
            <person name="Boston L.B."/>
            <person name="Williams M."/>
            <person name="Peterson D.G."/>
            <person name="McGee K."/>
            <person name="Jones D.C."/>
            <person name="Wendel J.F."/>
            <person name="Stelly D.M."/>
            <person name="Grimwood J."/>
            <person name="Schmutz J."/>
        </authorList>
    </citation>
    <scope>NUCLEOTIDE SEQUENCE [LARGE SCALE GENOMIC DNA]</scope>
    <source>
        <strain evidence="1">cv. TM-1</strain>
    </source>
</reference>
<proteinExistence type="predicted"/>
<protein>
    <submittedName>
        <fullName evidence="2">Uncharacterized protein isoform X2</fullName>
    </submittedName>
</protein>
<evidence type="ECO:0000313" key="1">
    <source>
        <dbReference type="Proteomes" id="UP000818029"/>
    </source>
</evidence>
<gene>
    <name evidence="2" type="primary">LOC121222256</name>
</gene>
<reference evidence="2" key="2">
    <citation type="submission" date="2025-08" db="UniProtKB">
        <authorList>
            <consortium name="RefSeq"/>
        </authorList>
    </citation>
    <scope>IDENTIFICATION</scope>
</reference>
<accession>A0ABM3AUB6</accession>
<organism evidence="1 2">
    <name type="scientific">Gossypium hirsutum</name>
    <name type="common">Upland cotton</name>
    <name type="synonym">Gossypium mexicanum</name>
    <dbReference type="NCBI Taxonomy" id="3635"/>
    <lineage>
        <taxon>Eukaryota</taxon>
        <taxon>Viridiplantae</taxon>
        <taxon>Streptophyta</taxon>
        <taxon>Embryophyta</taxon>
        <taxon>Tracheophyta</taxon>
        <taxon>Spermatophyta</taxon>
        <taxon>Magnoliopsida</taxon>
        <taxon>eudicotyledons</taxon>
        <taxon>Gunneridae</taxon>
        <taxon>Pentapetalae</taxon>
        <taxon>rosids</taxon>
        <taxon>malvids</taxon>
        <taxon>Malvales</taxon>
        <taxon>Malvaceae</taxon>
        <taxon>Malvoideae</taxon>
        <taxon>Gossypium</taxon>
    </lineage>
</organism>
<keyword evidence="1" id="KW-1185">Reference proteome</keyword>
<dbReference type="Proteomes" id="UP000818029">
    <property type="component" value="Chromosome D10"/>
</dbReference>
<evidence type="ECO:0000313" key="2">
    <source>
        <dbReference type="RefSeq" id="XP_040958438.1"/>
    </source>
</evidence>
<dbReference type="GeneID" id="121222256"/>